<evidence type="ECO:0000256" key="1">
    <source>
        <dbReference type="SAM" id="MobiDB-lite"/>
    </source>
</evidence>
<evidence type="ECO:0000313" key="2">
    <source>
        <dbReference type="EMBL" id="GFH13705.1"/>
    </source>
</evidence>
<dbReference type="AlphaFoldDB" id="A0A699YWW2"/>
<evidence type="ECO:0000313" key="3">
    <source>
        <dbReference type="Proteomes" id="UP000485058"/>
    </source>
</evidence>
<proteinExistence type="predicted"/>
<feature type="non-terminal residue" evidence="2">
    <location>
        <position position="1"/>
    </location>
</feature>
<feature type="region of interest" description="Disordered" evidence="1">
    <location>
        <begin position="36"/>
        <end position="97"/>
    </location>
</feature>
<dbReference type="EMBL" id="BLLF01000642">
    <property type="protein sequence ID" value="GFH13705.1"/>
    <property type="molecule type" value="Genomic_DNA"/>
</dbReference>
<reference evidence="2 3" key="1">
    <citation type="submission" date="2020-02" db="EMBL/GenBank/DDBJ databases">
        <title>Draft genome sequence of Haematococcus lacustris strain NIES-144.</title>
        <authorList>
            <person name="Morimoto D."/>
            <person name="Nakagawa S."/>
            <person name="Yoshida T."/>
            <person name="Sawayama S."/>
        </authorList>
    </citation>
    <scope>NUCLEOTIDE SEQUENCE [LARGE SCALE GENOMIC DNA]</scope>
    <source>
        <strain evidence="2 3">NIES-144</strain>
    </source>
</reference>
<accession>A0A699YWW2</accession>
<keyword evidence="3" id="KW-1185">Reference proteome</keyword>
<dbReference type="Proteomes" id="UP000485058">
    <property type="component" value="Unassembled WGS sequence"/>
</dbReference>
<gene>
    <name evidence="2" type="ORF">HaLaN_09641</name>
</gene>
<feature type="compositionally biased region" description="Low complexity" evidence="1">
    <location>
        <begin position="47"/>
        <end position="89"/>
    </location>
</feature>
<name>A0A699YWW2_HAELA</name>
<organism evidence="2 3">
    <name type="scientific">Haematococcus lacustris</name>
    <name type="common">Green alga</name>
    <name type="synonym">Haematococcus pluvialis</name>
    <dbReference type="NCBI Taxonomy" id="44745"/>
    <lineage>
        <taxon>Eukaryota</taxon>
        <taxon>Viridiplantae</taxon>
        <taxon>Chlorophyta</taxon>
        <taxon>core chlorophytes</taxon>
        <taxon>Chlorophyceae</taxon>
        <taxon>CS clade</taxon>
        <taxon>Chlamydomonadales</taxon>
        <taxon>Haematococcaceae</taxon>
        <taxon>Haematococcus</taxon>
    </lineage>
</organism>
<protein>
    <submittedName>
        <fullName evidence="2">Uncharacterized protein</fullName>
    </submittedName>
</protein>
<comment type="caution">
    <text evidence="2">The sequence shown here is derived from an EMBL/GenBank/DDBJ whole genome shotgun (WGS) entry which is preliminary data.</text>
</comment>
<feature type="compositionally biased region" description="Basic and acidic residues" evidence="1">
    <location>
        <begin position="36"/>
        <end position="45"/>
    </location>
</feature>
<sequence>VPAGWEAGLPPGLQGLDEETLMELQAQLLAAQDAFHEHQGEEAARDAQGANAQGPAGPPAAGTPGQPMQGAHTQREGTQQAAAPTPAAGAGLGTGAATGRVQLPAGAAAVTAAANLQGANPVLMLLRSMLPWVNVGQQPDYAEEAEGEEDARRE</sequence>